<dbReference type="Proteomes" id="UP000619376">
    <property type="component" value="Unassembled WGS sequence"/>
</dbReference>
<feature type="compositionally biased region" description="Low complexity" evidence="1">
    <location>
        <begin position="47"/>
        <end position="62"/>
    </location>
</feature>
<comment type="caution">
    <text evidence="2">The sequence shown here is derived from an EMBL/GenBank/DDBJ whole genome shotgun (WGS) entry which is preliminary data.</text>
</comment>
<evidence type="ECO:0000256" key="1">
    <source>
        <dbReference type="SAM" id="MobiDB-lite"/>
    </source>
</evidence>
<protein>
    <submittedName>
        <fullName evidence="2">Uncharacterized protein</fullName>
    </submittedName>
</protein>
<feature type="region of interest" description="Disordered" evidence="1">
    <location>
        <begin position="47"/>
        <end position="91"/>
    </location>
</feature>
<sequence>MVGLGASADHASGEVCAGETTGGGTGLSGVAGVVGVLAGGAAHDISRALSRTARTRATAGAERGVDMRANLRHRAGAGGHGFHDRNRLDRA</sequence>
<reference evidence="3" key="1">
    <citation type="journal article" date="2019" name="Int. J. Syst. Evol. Microbiol.">
        <title>The Global Catalogue of Microorganisms (GCM) 10K type strain sequencing project: providing services to taxonomists for standard genome sequencing and annotation.</title>
        <authorList>
            <consortium name="The Broad Institute Genomics Platform"/>
            <consortium name="The Broad Institute Genome Sequencing Center for Infectious Disease"/>
            <person name="Wu L."/>
            <person name="Ma J."/>
        </authorList>
    </citation>
    <scope>NUCLEOTIDE SEQUENCE [LARGE SCALE GENOMIC DNA]</scope>
    <source>
        <strain evidence="3">CGMCC 1.18437</strain>
    </source>
</reference>
<organism evidence="2 3">
    <name type="scientific">Deinococcus metalli</name>
    <dbReference type="NCBI Taxonomy" id="1141878"/>
    <lineage>
        <taxon>Bacteria</taxon>
        <taxon>Thermotogati</taxon>
        <taxon>Deinococcota</taxon>
        <taxon>Deinococci</taxon>
        <taxon>Deinococcales</taxon>
        <taxon>Deinococcaceae</taxon>
        <taxon>Deinococcus</taxon>
    </lineage>
</organism>
<feature type="region of interest" description="Disordered" evidence="1">
    <location>
        <begin position="1"/>
        <end position="26"/>
    </location>
</feature>
<feature type="compositionally biased region" description="Basic and acidic residues" evidence="1">
    <location>
        <begin position="81"/>
        <end position="91"/>
    </location>
</feature>
<dbReference type="EMBL" id="BNAJ01000002">
    <property type="protein sequence ID" value="GHF37474.1"/>
    <property type="molecule type" value="Genomic_DNA"/>
</dbReference>
<keyword evidence="3" id="KW-1185">Reference proteome</keyword>
<evidence type="ECO:0000313" key="3">
    <source>
        <dbReference type="Proteomes" id="UP000619376"/>
    </source>
</evidence>
<proteinExistence type="predicted"/>
<accession>A0ABQ3JNH0</accession>
<gene>
    <name evidence="2" type="ORF">GCM10017781_12710</name>
</gene>
<name>A0ABQ3JNH0_9DEIO</name>
<evidence type="ECO:0000313" key="2">
    <source>
        <dbReference type="EMBL" id="GHF37474.1"/>
    </source>
</evidence>